<evidence type="ECO:0000313" key="3">
    <source>
        <dbReference type="Proteomes" id="UP000018291"/>
    </source>
</evidence>
<accession>R4YXE8</accession>
<organism evidence="2 3">
    <name type="scientific">Candidatus Neomicrothrix parvicella RN1</name>
    <dbReference type="NCBI Taxonomy" id="1229780"/>
    <lineage>
        <taxon>Bacteria</taxon>
        <taxon>Bacillati</taxon>
        <taxon>Actinomycetota</taxon>
        <taxon>Acidimicrobiia</taxon>
        <taxon>Acidimicrobiales</taxon>
        <taxon>Microthrixaceae</taxon>
        <taxon>Candidatus Neomicrothrix</taxon>
    </lineage>
</organism>
<sequence length="209" mass="22857">MSDHSNHCRHQRFAGLGGWHPLLDQQPCRSVRLQRDHPARQLRASEIKTDQVRRSGQQASAHHSNGTRPPQPDTPGMPGRSRSVEGDATQTLSSRGRRRLIGLIVDGVIPTALTRSALTRSALASTVFLSIAPPSAKRGRHLLGPRAHPGDGILEVARIGHHVLGGVEQAPHRVDRLQRSVLKRLRCILERIGHGFSVWVGRGPILSGI</sequence>
<gene>
    <name evidence="2" type="ORF">BN381_140038</name>
</gene>
<proteinExistence type="predicted"/>
<feature type="region of interest" description="Disordered" evidence="1">
    <location>
        <begin position="35"/>
        <end position="93"/>
    </location>
</feature>
<comment type="caution">
    <text evidence="2">The sequence shown here is derived from an EMBL/GenBank/DDBJ whole genome shotgun (WGS) entry which is preliminary data.</text>
</comment>
<dbReference type="STRING" id="1229780.BN381_140038"/>
<dbReference type="HOGENOM" id="CLU_1313544_0_0_11"/>
<keyword evidence="3" id="KW-1185">Reference proteome</keyword>
<dbReference type="Proteomes" id="UP000018291">
    <property type="component" value="Unassembled WGS sequence"/>
</dbReference>
<protein>
    <submittedName>
        <fullName evidence="2">Uncharacterized protein</fullName>
    </submittedName>
</protein>
<name>R4YXE8_9ACTN</name>
<dbReference type="EMBL" id="CANL01000006">
    <property type="protein sequence ID" value="CCM62873.1"/>
    <property type="molecule type" value="Genomic_DNA"/>
</dbReference>
<feature type="compositionally biased region" description="Polar residues" evidence="1">
    <location>
        <begin position="54"/>
        <end position="68"/>
    </location>
</feature>
<feature type="compositionally biased region" description="Basic and acidic residues" evidence="1">
    <location>
        <begin position="35"/>
        <end position="53"/>
    </location>
</feature>
<evidence type="ECO:0000256" key="1">
    <source>
        <dbReference type="SAM" id="MobiDB-lite"/>
    </source>
</evidence>
<reference evidence="2 3" key="1">
    <citation type="journal article" date="2013" name="ISME J.">
        <title>Metabolic model for the filamentous 'Candidatus Microthrix parvicella' based on genomic and metagenomic analyses.</title>
        <authorList>
            <person name="Jon McIlroy S."/>
            <person name="Kristiansen R."/>
            <person name="Albertsen M."/>
            <person name="Michael Karst S."/>
            <person name="Rossetti S."/>
            <person name="Lund Nielsen J."/>
            <person name="Tandoi V."/>
            <person name="James Seviour R."/>
            <person name="Nielsen P.H."/>
        </authorList>
    </citation>
    <scope>NUCLEOTIDE SEQUENCE [LARGE SCALE GENOMIC DNA]</scope>
    <source>
        <strain evidence="2 3">RN1</strain>
    </source>
</reference>
<dbReference type="AlphaFoldDB" id="R4YXE8"/>
<evidence type="ECO:0000313" key="2">
    <source>
        <dbReference type="EMBL" id="CCM62873.1"/>
    </source>
</evidence>